<comment type="caution">
    <text evidence="2">The sequence shown here is derived from an EMBL/GenBank/DDBJ whole genome shotgun (WGS) entry which is preliminary data.</text>
</comment>
<evidence type="ECO:0000313" key="2">
    <source>
        <dbReference type="EMBL" id="MCJ0825846.1"/>
    </source>
</evidence>
<sequence length="208" mass="22510">MNHVPRARNGQRIHRMLRQLHLWIGAWGALAAIVYGFTGLVMNHRFGENPWPQGDSIDAGRVVLEIPAQARGSAEDLSKWLLQARGLDAQSIRKGAPRGASEGAPGQWSLSGGNARASWALQYQPGDATAEVKHNRQTWLAALNRLHKAVGGGLAWVLLADSFALAMLLLGLSGLWLWARGRSLRQMAMSVFGVSLLVLAAVSWPALA</sequence>
<protein>
    <submittedName>
        <fullName evidence="2">PepSY-associated TM helix domain-containing protein</fullName>
    </submittedName>
</protein>
<dbReference type="PANTHER" id="PTHR40115:SF1">
    <property type="entry name" value="INNER MEMBRANE PROTEIN WITH PEPSY TM HELIX"/>
    <property type="match status" value="1"/>
</dbReference>
<accession>A0ABT0A4E7</accession>
<dbReference type="Proteomes" id="UP001165423">
    <property type="component" value="Unassembled WGS sequence"/>
</dbReference>
<dbReference type="Pfam" id="PF16357">
    <property type="entry name" value="PepSY_TM_like_2"/>
    <property type="match status" value="1"/>
</dbReference>
<feature type="transmembrane region" description="Helical" evidence="1">
    <location>
        <begin position="20"/>
        <end position="42"/>
    </location>
</feature>
<feature type="transmembrane region" description="Helical" evidence="1">
    <location>
        <begin position="154"/>
        <end position="178"/>
    </location>
</feature>
<feature type="transmembrane region" description="Helical" evidence="1">
    <location>
        <begin position="190"/>
        <end position="207"/>
    </location>
</feature>
<dbReference type="PANTHER" id="PTHR40115">
    <property type="entry name" value="INNER MEMBRANE PROTEIN WITH PEPSY TM HELIX"/>
    <property type="match status" value="1"/>
</dbReference>
<evidence type="ECO:0000256" key="1">
    <source>
        <dbReference type="SAM" id="Phobius"/>
    </source>
</evidence>
<keyword evidence="1" id="KW-0472">Membrane</keyword>
<evidence type="ECO:0000313" key="3">
    <source>
        <dbReference type="Proteomes" id="UP001165423"/>
    </source>
</evidence>
<gene>
    <name evidence="2" type="ORF">MQC88_07730</name>
</gene>
<dbReference type="InterPro" id="IPR032307">
    <property type="entry name" value="PepSY_TM-like_2"/>
</dbReference>
<keyword evidence="1" id="KW-0812">Transmembrane</keyword>
<name>A0ABT0A4E7_9GAMM</name>
<proteinExistence type="predicted"/>
<reference evidence="2 3" key="1">
    <citation type="submission" date="2022-03" db="EMBL/GenBank/DDBJ databases">
        <title>Luteimonas soily sp. nov., a novel bacterium isolated from the soil.</title>
        <authorList>
            <person name="Zhang X."/>
        </authorList>
    </citation>
    <scope>NUCLEOTIDE SEQUENCE [LARGE SCALE GENOMIC DNA]</scope>
    <source>
        <strain evidence="2 3">50</strain>
    </source>
</reference>
<keyword evidence="1" id="KW-1133">Transmembrane helix</keyword>
<dbReference type="RefSeq" id="WP_243320761.1">
    <property type="nucleotide sequence ID" value="NZ_JALGCL010000002.1"/>
</dbReference>
<keyword evidence="3" id="KW-1185">Reference proteome</keyword>
<dbReference type="EMBL" id="JALGCL010000002">
    <property type="protein sequence ID" value="MCJ0825846.1"/>
    <property type="molecule type" value="Genomic_DNA"/>
</dbReference>
<organism evidence="2 3">
    <name type="scientific">Cognatiluteimonas sedimenti</name>
    <dbReference type="NCBI Taxonomy" id="2927791"/>
    <lineage>
        <taxon>Bacteria</taxon>
        <taxon>Pseudomonadati</taxon>
        <taxon>Pseudomonadota</taxon>
        <taxon>Gammaproteobacteria</taxon>
        <taxon>Lysobacterales</taxon>
        <taxon>Lysobacteraceae</taxon>
        <taxon>Cognatiluteimonas</taxon>
    </lineage>
</organism>